<evidence type="ECO:0000256" key="9">
    <source>
        <dbReference type="ARBA" id="ARBA00022960"/>
    </source>
</evidence>
<comment type="pathway">
    <text evidence="2">Cell wall biogenesis; peptidoglycan biosynthesis.</text>
</comment>
<evidence type="ECO:0000256" key="12">
    <source>
        <dbReference type="ARBA" id="ARBA00034000"/>
    </source>
</evidence>
<dbReference type="SUPFAM" id="SSF69189">
    <property type="entry name" value="Penicillin-binding protein associated domain"/>
    <property type="match status" value="1"/>
</dbReference>
<comment type="similarity">
    <text evidence="3 15">Belongs to the peptidase S11 family.</text>
</comment>
<dbReference type="AlphaFoldDB" id="A0A1H0KYB4"/>
<keyword evidence="9" id="KW-0133">Cell shape</keyword>
<reference evidence="19" key="1">
    <citation type="submission" date="2016-10" db="EMBL/GenBank/DDBJ databases">
        <authorList>
            <person name="Varghese N."/>
            <person name="Submissions S."/>
        </authorList>
    </citation>
    <scope>NUCLEOTIDE SEQUENCE [LARGE SCALE GENOMIC DNA]</scope>
    <source>
        <strain evidence="19">CGMCC 1.10369</strain>
    </source>
</reference>
<keyword evidence="5 18" id="KW-0121">Carboxypeptidase</keyword>
<evidence type="ECO:0000256" key="14">
    <source>
        <dbReference type="PIRSR" id="PIRSR618044-2"/>
    </source>
</evidence>
<name>A0A1H0KYB4_9BACI</name>
<evidence type="ECO:0000256" key="6">
    <source>
        <dbReference type="ARBA" id="ARBA00022670"/>
    </source>
</evidence>
<keyword evidence="6" id="KW-0645">Protease</keyword>
<evidence type="ECO:0000313" key="18">
    <source>
        <dbReference type="EMBL" id="SDO60939.1"/>
    </source>
</evidence>
<feature type="active site" description="Acyl-ester intermediate" evidence="13">
    <location>
        <position position="57"/>
    </location>
</feature>
<dbReference type="RefSeq" id="WP_090844671.1">
    <property type="nucleotide sequence ID" value="NZ_FNIL01000021.1"/>
</dbReference>
<feature type="active site" description="Proton acceptor" evidence="13">
    <location>
        <position position="60"/>
    </location>
</feature>
<dbReference type="Gene3D" id="2.60.410.10">
    <property type="entry name" value="D-Ala-D-Ala carboxypeptidase, C-terminal domain"/>
    <property type="match status" value="1"/>
</dbReference>
<dbReference type="PRINTS" id="PR00725">
    <property type="entry name" value="DADACBPTASE1"/>
</dbReference>
<proteinExistence type="inferred from homology"/>
<evidence type="ECO:0000313" key="19">
    <source>
        <dbReference type="Proteomes" id="UP000198778"/>
    </source>
</evidence>
<dbReference type="OrthoDB" id="9791132at2"/>
<dbReference type="GO" id="GO:0009002">
    <property type="term" value="F:serine-type D-Ala-D-Ala carboxypeptidase activity"/>
    <property type="evidence" value="ECO:0007669"/>
    <property type="project" value="UniProtKB-EC"/>
</dbReference>
<dbReference type="GO" id="GO:0006508">
    <property type="term" value="P:proteolysis"/>
    <property type="evidence" value="ECO:0007669"/>
    <property type="project" value="UniProtKB-KW"/>
</dbReference>
<accession>A0A1H0KYB4</accession>
<keyword evidence="11" id="KW-0961">Cell wall biogenesis/degradation</keyword>
<feature type="binding site" evidence="14">
    <location>
        <position position="273"/>
    </location>
    <ligand>
        <name>substrate</name>
    </ligand>
</feature>
<dbReference type="InterPro" id="IPR018044">
    <property type="entry name" value="Peptidase_S11"/>
</dbReference>
<dbReference type="EMBL" id="FNIL01000021">
    <property type="protein sequence ID" value="SDO60939.1"/>
    <property type="molecule type" value="Genomic_DNA"/>
</dbReference>
<dbReference type="UniPathway" id="UPA00219"/>
<dbReference type="SMART" id="SM00936">
    <property type="entry name" value="PBP5_C"/>
    <property type="match status" value="1"/>
</dbReference>
<dbReference type="PANTHER" id="PTHR21581:SF11">
    <property type="entry name" value="D-ALANYL-D-ALANINE CARBOXYPEPTIDASE DACA"/>
    <property type="match status" value="1"/>
</dbReference>
<evidence type="ECO:0000256" key="8">
    <source>
        <dbReference type="ARBA" id="ARBA00022801"/>
    </source>
</evidence>
<evidence type="ECO:0000256" key="7">
    <source>
        <dbReference type="ARBA" id="ARBA00022729"/>
    </source>
</evidence>
<dbReference type="InterPro" id="IPR037167">
    <property type="entry name" value="Peptidase_S11_C_sf"/>
</dbReference>
<sequence>MLRKIGITMVAGTILFTGGVPAAAEFQPSVETLILVDADTGQILFEQNVENPLPPASMTKMMSEYLILEAVNNGDIAWDDEIEVNEFLAGLSHNQSLSNVMMRIEDQYTVEELYESVAIYSANASTMALAAHIAGSEGEFVELMNERGEELGMGELLREAGAEYGMEELVEISEAGHGDFQFVNSTGLPNRLLEGNQPEGTGPEEDNYMSAKATATLAYHLVNDYPEVLDTASIPAKTFREGTSDEIHMQNWNWMLEGTQYSDLDYEYADGLKTGFTEAAGYTFTGTAERDGQRLISVVMGADSEPHRFQETESVMEWGFENFEEVEIFPENMTLSSQETLPVAKGEEEEVSIASTDGVTQLVMDGEEEDYTYSIELDEELLTEDGKLEAPVEEGTVVGQMVVEYEGDREVSYLEGEEAGNSRVDIVTTGSVERAGWISLTMNNVGSFFSGVWSNVSNTVKGWF</sequence>
<evidence type="ECO:0000256" key="15">
    <source>
        <dbReference type="RuleBase" id="RU004016"/>
    </source>
</evidence>
<feature type="active site" evidence="13">
    <location>
        <position position="121"/>
    </location>
</feature>
<keyword evidence="7 16" id="KW-0732">Signal</keyword>
<dbReference type="Proteomes" id="UP000198778">
    <property type="component" value="Unassembled WGS sequence"/>
</dbReference>
<evidence type="ECO:0000256" key="11">
    <source>
        <dbReference type="ARBA" id="ARBA00023316"/>
    </source>
</evidence>
<dbReference type="GO" id="GO:0008360">
    <property type="term" value="P:regulation of cell shape"/>
    <property type="evidence" value="ECO:0007669"/>
    <property type="project" value="UniProtKB-KW"/>
</dbReference>
<evidence type="ECO:0000256" key="13">
    <source>
        <dbReference type="PIRSR" id="PIRSR618044-1"/>
    </source>
</evidence>
<evidence type="ECO:0000259" key="17">
    <source>
        <dbReference type="SMART" id="SM00936"/>
    </source>
</evidence>
<feature type="signal peptide" evidence="16">
    <location>
        <begin position="1"/>
        <end position="22"/>
    </location>
</feature>
<gene>
    <name evidence="18" type="ORF">SAMN04488053_12118</name>
</gene>
<evidence type="ECO:0000256" key="1">
    <source>
        <dbReference type="ARBA" id="ARBA00003217"/>
    </source>
</evidence>
<comment type="function">
    <text evidence="1">Removes C-terminal D-alanyl residues from sugar-peptide cell wall precursors.</text>
</comment>
<dbReference type="GO" id="GO:0009252">
    <property type="term" value="P:peptidoglycan biosynthetic process"/>
    <property type="evidence" value="ECO:0007669"/>
    <property type="project" value="UniProtKB-UniPathway"/>
</dbReference>
<feature type="chain" id="PRO_5039104740" description="serine-type D-Ala-D-Ala carboxypeptidase" evidence="16">
    <location>
        <begin position="23"/>
        <end position="464"/>
    </location>
</feature>
<dbReference type="Pfam" id="PF07943">
    <property type="entry name" value="PBP5_C"/>
    <property type="match status" value="1"/>
</dbReference>
<dbReference type="InterPro" id="IPR012338">
    <property type="entry name" value="Beta-lactam/transpept-like"/>
</dbReference>
<organism evidence="18 19">
    <name type="scientific">Alkalicoccus daliensis</name>
    <dbReference type="NCBI Taxonomy" id="745820"/>
    <lineage>
        <taxon>Bacteria</taxon>
        <taxon>Bacillati</taxon>
        <taxon>Bacillota</taxon>
        <taxon>Bacilli</taxon>
        <taxon>Bacillales</taxon>
        <taxon>Bacillaceae</taxon>
        <taxon>Alkalicoccus</taxon>
    </lineage>
</organism>
<evidence type="ECO:0000256" key="2">
    <source>
        <dbReference type="ARBA" id="ARBA00004752"/>
    </source>
</evidence>
<keyword evidence="8" id="KW-0378">Hydrolase</keyword>
<dbReference type="EC" id="3.4.16.4" evidence="4"/>
<dbReference type="Pfam" id="PF00768">
    <property type="entry name" value="Peptidase_S11"/>
    <property type="match status" value="2"/>
</dbReference>
<comment type="catalytic activity">
    <reaction evidence="12">
        <text>Preferential cleavage: (Ac)2-L-Lys-D-Ala-|-D-Ala. Also transpeptidation of peptidyl-alanyl moieties that are N-acyl substituents of D-alanine.</text>
        <dbReference type="EC" id="3.4.16.4"/>
    </reaction>
</comment>
<dbReference type="InterPro" id="IPR001967">
    <property type="entry name" value="Peptidase_S11_N"/>
</dbReference>
<protein>
    <recommendedName>
        <fullName evidence="4">serine-type D-Ala-D-Ala carboxypeptidase</fullName>
        <ecNumber evidence="4">3.4.16.4</ecNumber>
    </recommendedName>
</protein>
<dbReference type="InterPro" id="IPR015956">
    <property type="entry name" value="Peniciliin-bd_prot_C_sf"/>
</dbReference>
<feature type="domain" description="Peptidase S11 D-Ala-D-Ala carboxypeptidase A C-terminal" evidence="17">
    <location>
        <begin position="323"/>
        <end position="434"/>
    </location>
</feature>
<keyword evidence="10" id="KW-0573">Peptidoglycan synthesis</keyword>
<evidence type="ECO:0000256" key="10">
    <source>
        <dbReference type="ARBA" id="ARBA00022984"/>
    </source>
</evidence>
<dbReference type="STRING" id="745820.SAMN04488053_12118"/>
<dbReference type="PANTHER" id="PTHR21581">
    <property type="entry name" value="D-ALANYL-D-ALANINE CARBOXYPEPTIDASE"/>
    <property type="match status" value="1"/>
</dbReference>
<evidence type="ECO:0000256" key="3">
    <source>
        <dbReference type="ARBA" id="ARBA00007164"/>
    </source>
</evidence>
<dbReference type="InterPro" id="IPR012907">
    <property type="entry name" value="Peptidase_S11_C"/>
</dbReference>
<dbReference type="GO" id="GO:0071555">
    <property type="term" value="P:cell wall organization"/>
    <property type="evidence" value="ECO:0007669"/>
    <property type="project" value="UniProtKB-KW"/>
</dbReference>
<evidence type="ECO:0000256" key="16">
    <source>
        <dbReference type="SAM" id="SignalP"/>
    </source>
</evidence>
<dbReference type="Gene3D" id="3.40.710.10">
    <property type="entry name" value="DD-peptidase/beta-lactamase superfamily"/>
    <property type="match status" value="1"/>
</dbReference>
<evidence type="ECO:0000256" key="4">
    <source>
        <dbReference type="ARBA" id="ARBA00012448"/>
    </source>
</evidence>
<keyword evidence="19" id="KW-1185">Reference proteome</keyword>
<evidence type="ECO:0000256" key="5">
    <source>
        <dbReference type="ARBA" id="ARBA00022645"/>
    </source>
</evidence>
<dbReference type="SUPFAM" id="SSF56601">
    <property type="entry name" value="beta-lactamase/transpeptidase-like"/>
    <property type="match status" value="1"/>
</dbReference>